<organism evidence="9 10">
    <name type="scientific">Olsenella absiana</name>
    <dbReference type="NCBI Taxonomy" id="3115222"/>
    <lineage>
        <taxon>Bacteria</taxon>
        <taxon>Bacillati</taxon>
        <taxon>Actinomycetota</taxon>
        <taxon>Coriobacteriia</taxon>
        <taxon>Coriobacteriales</taxon>
        <taxon>Atopobiaceae</taxon>
        <taxon>Olsenella</taxon>
    </lineage>
</organism>
<keyword evidence="6 8" id="KW-1133">Transmembrane helix</keyword>
<keyword evidence="10" id="KW-1185">Reference proteome</keyword>
<feature type="transmembrane region" description="Helical" evidence="8">
    <location>
        <begin position="231"/>
        <end position="256"/>
    </location>
</feature>
<evidence type="ECO:0000313" key="9">
    <source>
        <dbReference type="EMBL" id="MEE6146790.1"/>
    </source>
</evidence>
<evidence type="ECO:0000256" key="2">
    <source>
        <dbReference type="ARBA" id="ARBA00009773"/>
    </source>
</evidence>
<evidence type="ECO:0000256" key="4">
    <source>
        <dbReference type="ARBA" id="ARBA00022475"/>
    </source>
</evidence>
<dbReference type="Pfam" id="PF01594">
    <property type="entry name" value="AI-2E_transport"/>
    <property type="match status" value="1"/>
</dbReference>
<evidence type="ECO:0000256" key="5">
    <source>
        <dbReference type="ARBA" id="ARBA00022692"/>
    </source>
</evidence>
<feature type="transmembrane region" description="Helical" evidence="8">
    <location>
        <begin position="86"/>
        <end position="111"/>
    </location>
</feature>
<keyword evidence="7 8" id="KW-0472">Membrane</keyword>
<dbReference type="EMBL" id="JAZGJQ010000002">
    <property type="protein sequence ID" value="MEE6146790.1"/>
    <property type="molecule type" value="Genomic_DNA"/>
</dbReference>
<dbReference type="RefSeq" id="WP_330957558.1">
    <property type="nucleotide sequence ID" value="NZ_JAZGJQ010000002.1"/>
</dbReference>
<feature type="transmembrane region" description="Helical" evidence="8">
    <location>
        <begin position="168"/>
        <end position="184"/>
    </location>
</feature>
<keyword evidence="4" id="KW-1003">Cell membrane</keyword>
<keyword evidence="3" id="KW-0813">Transport</keyword>
<evidence type="ECO:0000256" key="6">
    <source>
        <dbReference type="ARBA" id="ARBA00022989"/>
    </source>
</evidence>
<evidence type="ECO:0000313" key="10">
    <source>
        <dbReference type="Proteomes" id="UP001332931"/>
    </source>
</evidence>
<dbReference type="PANTHER" id="PTHR21716">
    <property type="entry name" value="TRANSMEMBRANE PROTEIN"/>
    <property type="match status" value="1"/>
</dbReference>
<accession>A0ABU7R878</accession>
<feature type="transmembrane region" description="Helical" evidence="8">
    <location>
        <begin position="288"/>
        <end position="306"/>
    </location>
</feature>
<protein>
    <submittedName>
        <fullName evidence="9">AI-2E family transporter</fullName>
    </submittedName>
</protein>
<evidence type="ECO:0000256" key="7">
    <source>
        <dbReference type="ARBA" id="ARBA00023136"/>
    </source>
</evidence>
<comment type="subcellular location">
    <subcellularLocation>
        <location evidence="1">Cell membrane</location>
        <topology evidence="1">Multi-pass membrane protein</topology>
    </subcellularLocation>
</comment>
<feature type="transmembrane region" description="Helical" evidence="8">
    <location>
        <begin position="46"/>
        <end position="65"/>
    </location>
</feature>
<feature type="transmembrane region" description="Helical" evidence="8">
    <location>
        <begin position="318"/>
        <end position="342"/>
    </location>
</feature>
<evidence type="ECO:0000256" key="8">
    <source>
        <dbReference type="SAM" id="Phobius"/>
    </source>
</evidence>
<dbReference type="PANTHER" id="PTHR21716:SF53">
    <property type="entry name" value="PERMEASE PERM-RELATED"/>
    <property type="match status" value="1"/>
</dbReference>
<feature type="transmembrane region" description="Helical" evidence="8">
    <location>
        <begin position="262"/>
        <end position="281"/>
    </location>
</feature>
<dbReference type="InterPro" id="IPR002549">
    <property type="entry name" value="AI-2E-like"/>
</dbReference>
<comment type="caution">
    <text evidence="9">The sequence shown here is derived from an EMBL/GenBank/DDBJ whole genome shotgun (WGS) entry which is preliminary data.</text>
</comment>
<comment type="similarity">
    <text evidence="2">Belongs to the autoinducer-2 exporter (AI-2E) (TC 2.A.86) family.</text>
</comment>
<gene>
    <name evidence="9" type="ORF">VXJ25_02085</name>
</gene>
<name>A0ABU7R878_9ACTN</name>
<evidence type="ECO:0000256" key="3">
    <source>
        <dbReference type="ARBA" id="ARBA00022448"/>
    </source>
</evidence>
<dbReference type="Proteomes" id="UP001332931">
    <property type="component" value="Unassembled WGS sequence"/>
</dbReference>
<feature type="transmembrane region" description="Helical" evidence="8">
    <location>
        <begin position="12"/>
        <end position="34"/>
    </location>
</feature>
<keyword evidence="5 8" id="KW-0812">Transmembrane</keyword>
<proteinExistence type="inferred from homology"/>
<sequence length="386" mass="40932">MRSLRDAVDRRYLKVAAYGVCAALLTLLAGLLLYHSGAFWRVLLDVVGSIMRPLCLGLLVAYLLSPVVGMVERHLPFRSRAVRRDLAVALTVVMVLAVVVVLMFATLSALLRQIQEVRLEDLNYVYTELTSRYRDFADMAVEQLAKAGISLDSVTSRVARMLSGAPEALSTALFSVIFAVYFLVDGENIGAYWKRAFRVLVGEKGRAVARRMAGEAQEVFSGYLRGQFLDAVLVGIEASVALTVAGVPYGAMIGILTGLGNLIPYLTGFVGYGTLAVSCLAAGDLHRLVVGGVLLAVILVVDSNVVNPKLLGTTIKVHPLLVIASLIAGGTIGGVLGMLVAVPVGAFVKLQFDHYLDARAARAARQAGSGEAVAAPDCAEPGSTEA</sequence>
<reference evidence="9 10" key="1">
    <citation type="submission" date="2024-01" db="EMBL/GenBank/DDBJ databases">
        <title>Description of Olsenella sp. nov., isolated from pig feces.</title>
        <authorList>
            <person name="Chang Y.-H."/>
        </authorList>
    </citation>
    <scope>NUCLEOTIDE SEQUENCE [LARGE SCALE GENOMIC DNA]</scope>
    <source>
        <strain evidence="9 10">YH-ols2223</strain>
    </source>
</reference>
<evidence type="ECO:0000256" key="1">
    <source>
        <dbReference type="ARBA" id="ARBA00004651"/>
    </source>
</evidence>